<dbReference type="EMBL" id="JAUJEA010000016">
    <property type="protein sequence ID" value="MDN5205273.1"/>
    <property type="molecule type" value="Genomic_DNA"/>
</dbReference>
<evidence type="ECO:0000259" key="2">
    <source>
        <dbReference type="Pfam" id="PF10342"/>
    </source>
</evidence>
<dbReference type="Pfam" id="PF10342">
    <property type="entry name" value="Kre9_KNH"/>
    <property type="match status" value="1"/>
</dbReference>
<keyword evidence="4" id="KW-1185">Reference proteome</keyword>
<name>A0ABT8KY49_9BACT</name>
<reference evidence="3" key="1">
    <citation type="submission" date="2023-06" db="EMBL/GenBank/DDBJ databases">
        <title>Genomic of Parafulvivirga corallium.</title>
        <authorList>
            <person name="Wang G."/>
        </authorList>
    </citation>
    <scope>NUCLEOTIDE SEQUENCE</scope>
    <source>
        <strain evidence="3">BMA10</strain>
    </source>
</reference>
<accession>A0ABT8KY49</accession>
<evidence type="ECO:0000313" key="4">
    <source>
        <dbReference type="Proteomes" id="UP001172082"/>
    </source>
</evidence>
<protein>
    <submittedName>
        <fullName evidence="3">Ser-Thr-rich GPI-anchored membrane family protein</fullName>
    </submittedName>
</protein>
<organism evidence="3 4">
    <name type="scientific">Splendidivirga corallicola</name>
    <dbReference type="NCBI Taxonomy" id="3051826"/>
    <lineage>
        <taxon>Bacteria</taxon>
        <taxon>Pseudomonadati</taxon>
        <taxon>Bacteroidota</taxon>
        <taxon>Cytophagia</taxon>
        <taxon>Cytophagales</taxon>
        <taxon>Splendidivirgaceae</taxon>
        <taxon>Splendidivirga</taxon>
    </lineage>
</organism>
<gene>
    <name evidence="3" type="ORF">QQ008_28070</name>
</gene>
<sequence>MLKRFTGILVFFVICSSGFSQGIPENFVYKIVGDEVHIEYNLIANIEGQTFDVVLYCSDSLDFEQRLYLATGDVGKNISPGIGKKIIWSNKNELTAYDLEELDFRIAVNLNTSKLFFIYPRNNAIFKRGSTEKIEWQGGANSENLQLELYKFDVRQTLVGHTINKGNYVWSIPKSVKPGNNYRIRMKIANKQGEAVFSERFEIKRKVPTAFKLIPVGGLLATLAIVIFGGDNTDNTLPGPPVPPTN</sequence>
<feature type="domain" description="Yeast cell wall synthesis Kre9/Knh1-like N-terminal" evidence="2">
    <location>
        <begin position="120"/>
        <end position="203"/>
    </location>
</feature>
<dbReference type="Proteomes" id="UP001172082">
    <property type="component" value="Unassembled WGS sequence"/>
</dbReference>
<comment type="caution">
    <text evidence="3">The sequence shown here is derived from an EMBL/GenBank/DDBJ whole genome shotgun (WGS) entry which is preliminary data.</text>
</comment>
<dbReference type="RefSeq" id="WP_346755295.1">
    <property type="nucleotide sequence ID" value="NZ_JAUJEA010000016.1"/>
</dbReference>
<dbReference type="InterPro" id="IPR018466">
    <property type="entry name" value="Kre9/Knh1-like_N"/>
</dbReference>
<evidence type="ECO:0000313" key="3">
    <source>
        <dbReference type="EMBL" id="MDN5205273.1"/>
    </source>
</evidence>
<proteinExistence type="predicted"/>
<keyword evidence="1" id="KW-0732">Signal</keyword>
<evidence type="ECO:0000256" key="1">
    <source>
        <dbReference type="ARBA" id="ARBA00022729"/>
    </source>
</evidence>